<proteinExistence type="predicted"/>
<organism evidence="1 2">
    <name type="scientific">Rhododendron molle</name>
    <name type="common">Chinese azalea</name>
    <name type="synonym">Azalea mollis</name>
    <dbReference type="NCBI Taxonomy" id="49168"/>
    <lineage>
        <taxon>Eukaryota</taxon>
        <taxon>Viridiplantae</taxon>
        <taxon>Streptophyta</taxon>
        <taxon>Embryophyta</taxon>
        <taxon>Tracheophyta</taxon>
        <taxon>Spermatophyta</taxon>
        <taxon>Magnoliopsida</taxon>
        <taxon>eudicotyledons</taxon>
        <taxon>Gunneridae</taxon>
        <taxon>Pentapetalae</taxon>
        <taxon>asterids</taxon>
        <taxon>Ericales</taxon>
        <taxon>Ericaceae</taxon>
        <taxon>Ericoideae</taxon>
        <taxon>Rhodoreae</taxon>
        <taxon>Rhododendron</taxon>
    </lineage>
</organism>
<protein>
    <submittedName>
        <fullName evidence="1">Uncharacterized protein</fullName>
    </submittedName>
</protein>
<evidence type="ECO:0000313" key="1">
    <source>
        <dbReference type="EMBL" id="KAI8563597.1"/>
    </source>
</evidence>
<reference evidence="1" key="1">
    <citation type="submission" date="2022-02" db="EMBL/GenBank/DDBJ databases">
        <title>Plant Genome Project.</title>
        <authorList>
            <person name="Zhang R.-G."/>
        </authorList>
    </citation>
    <scope>NUCLEOTIDE SEQUENCE</scope>
    <source>
        <strain evidence="1">AT1</strain>
    </source>
</reference>
<name>A0ACC0PF03_RHOML</name>
<dbReference type="EMBL" id="CM046390">
    <property type="protein sequence ID" value="KAI8563597.1"/>
    <property type="molecule type" value="Genomic_DNA"/>
</dbReference>
<keyword evidence="2" id="KW-1185">Reference proteome</keyword>
<evidence type="ECO:0000313" key="2">
    <source>
        <dbReference type="Proteomes" id="UP001062846"/>
    </source>
</evidence>
<accession>A0ACC0PF03</accession>
<comment type="caution">
    <text evidence="1">The sequence shown here is derived from an EMBL/GenBank/DDBJ whole genome shotgun (WGS) entry which is preliminary data.</text>
</comment>
<gene>
    <name evidence="1" type="ORF">RHMOL_Rhmol03G0121700</name>
</gene>
<sequence>MATKGNVSIKIEDDDDVEVGGVADSLWSKKNEAFFIDIMEEEVKTMGSRDTGTFQIKSWARMRKSLSAKAKYEYSELQIKNKFNQLRTMHTKFKSLCDQSGVGWCAGKGTVTADDTLWEKLYKVNKKAKHFRKKGFPHYAAMTRILGDTTATGFNAHSSVHSPSGTDSFDPSFQLKQDKDDGEIEVTNVVVSGKGKKVFDMKALKTTEPKESSESKKRDSLSANLSTSLSALAESSKRKVDILEAKHNAKSTSVSVTSQDHGEPQGLLAECIKTLNAMEDLDGASYMKGMKLLKDDPSWRPIFLGMSEQRKKDFISYVMEVFNARNDVVADSDNMVFEEGQSSESVNNICKSTGHVHDYESSNTISLKLGQMESNDDSDKELETDSDDETVFTLVTLALHEHHQKYYNRIPCRTSILKGHDYVLEDCIGAIDGTHIDAKVPAREQIPYRGRHKTMSQNVMAACSFDMRFTYVLSGWEGTANDSRVLFECANDPAMEFPMAPLGGKAFSSFSFCCKSPRQRQFLAKSQIPFHHPTMAAASLKRLQLLSRKSPLLLLRPLAVSSSSRLFSTSPTFPPLNSSMFDPDNYGSNGSPLQQWIKPSYARETDECLKIRSDMPGVGKKEVEVLVKGNQLIVRGKREFKEELGLDWMYKATYLISADRYNLNKIKAEIKNGVLKVEVPKVKNGHKGSESGGESYVAVD</sequence>
<dbReference type="Proteomes" id="UP001062846">
    <property type="component" value="Chromosome 3"/>
</dbReference>